<dbReference type="Gene3D" id="2.40.110.10">
    <property type="entry name" value="Butyryl-CoA Dehydrogenase, subunit A, domain 2"/>
    <property type="match status" value="1"/>
</dbReference>
<dbReference type="PANTHER" id="PTHR43884:SF20">
    <property type="entry name" value="ACYL-COA DEHYDROGENASE FADE28"/>
    <property type="match status" value="1"/>
</dbReference>
<comment type="cofactor">
    <cofactor evidence="1">
        <name>FAD</name>
        <dbReference type="ChEBI" id="CHEBI:57692"/>
    </cofactor>
</comment>
<organism evidence="8 9">
    <name type="scientific">Nocardia lasii</name>
    <dbReference type="NCBI Taxonomy" id="1616107"/>
    <lineage>
        <taxon>Bacteria</taxon>
        <taxon>Bacillati</taxon>
        <taxon>Actinomycetota</taxon>
        <taxon>Actinomycetes</taxon>
        <taxon>Mycobacteriales</taxon>
        <taxon>Nocardiaceae</taxon>
        <taxon>Nocardia</taxon>
    </lineage>
</organism>
<evidence type="ECO:0000256" key="3">
    <source>
        <dbReference type="ARBA" id="ARBA00022630"/>
    </source>
</evidence>
<protein>
    <submittedName>
        <fullName evidence="8">Acyl-CoA dehydrogenase family protein</fullName>
        <ecNumber evidence="8">1.-.-.-</ecNumber>
    </submittedName>
</protein>
<dbReference type="InterPro" id="IPR013786">
    <property type="entry name" value="AcylCoA_DH/ox_N"/>
</dbReference>
<reference evidence="9" key="1">
    <citation type="journal article" date="2019" name="Int. J. Syst. Evol. Microbiol.">
        <title>The Global Catalogue of Microorganisms (GCM) 10K type strain sequencing project: providing services to taxonomists for standard genome sequencing and annotation.</title>
        <authorList>
            <consortium name="The Broad Institute Genomics Platform"/>
            <consortium name="The Broad Institute Genome Sequencing Center for Infectious Disease"/>
            <person name="Wu L."/>
            <person name="Ma J."/>
        </authorList>
    </citation>
    <scope>NUCLEOTIDE SEQUENCE [LARGE SCALE GENOMIC DNA]</scope>
    <source>
        <strain evidence="9">CCUG 36956</strain>
    </source>
</reference>
<evidence type="ECO:0000259" key="7">
    <source>
        <dbReference type="Pfam" id="PF02771"/>
    </source>
</evidence>
<feature type="domain" description="Acyl-CoA dehydrogenase/oxidase C-terminal" evidence="6">
    <location>
        <begin position="220"/>
        <end position="352"/>
    </location>
</feature>
<dbReference type="SUPFAM" id="SSF47203">
    <property type="entry name" value="Acyl-CoA dehydrogenase C-terminal domain-like"/>
    <property type="match status" value="1"/>
</dbReference>
<proteinExistence type="inferred from homology"/>
<evidence type="ECO:0000256" key="5">
    <source>
        <dbReference type="ARBA" id="ARBA00023002"/>
    </source>
</evidence>
<keyword evidence="3" id="KW-0285">Flavoprotein</keyword>
<evidence type="ECO:0000256" key="2">
    <source>
        <dbReference type="ARBA" id="ARBA00009347"/>
    </source>
</evidence>
<keyword evidence="4" id="KW-0274">FAD</keyword>
<evidence type="ECO:0000256" key="4">
    <source>
        <dbReference type="ARBA" id="ARBA00022827"/>
    </source>
</evidence>
<gene>
    <name evidence="8" type="ORF">ACFP3H_05295</name>
</gene>
<dbReference type="EC" id="1.-.-.-" evidence="8"/>
<dbReference type="GO" id="GO:0016491">
    <property type="term" value="F:oxidoreductase activity"/>
    <property type="evidence" value="ECO:0007669"/>
    <property type="project" value="UniProtKB-KW"/>
</dbReference>
<dbReference type="RefSeq" id="WP_378601590.1">
    <property type="nucleotide sequence ID" value="NZ_JBHSQN010000002.1"/>
</dbReference>
<dbReference type="CDD" id="cd00567">
    <property type="entry name" value="ACAD"/>
    <property type="match status" value="1"/>
</dbReference>
<dbReference type="InterPro" id="IPR037069">
    <property type="entry name" value="AcylCoA_DH/ox_N_sf"/>
</dbReference>
<evidence type="ECO:0000256" key="1">
    <source>
        <dbReference type="ARBA" id="ARBA00001974"/>
    </source>
</evidence>
<dbReference type="Proteomes" id="UP001596223">
    <property type="component" value="Unassembled WGS sequence"/>
</dbReference>
<dbReference type="Gene3D" id="1.10.540.10">
    <property type="entry name" value="Acyl-CoA dehydrogenase/oxidase, N-terminal domain"/>
    <property type="match status" value="1"/>
</dbReference>
<feature type="domain" description="Acyl-CoA dehydrogenase/oxidase N-terminal" evidence="7">
    <location>
        <begin position="11"/>
        <end position="105"/>
    </location>
</feature>
<accession>A0ABW1JM54</accession>
<dbReference type="Pfam" id="PF02771">
    <property type="entry name" value="Acyl-CoA_dh_N"/>
    <property type="match status" value="1"/>
</dbReference>
<name>A0ABW1JM54_9NOCA</name>
<dbReference type="Gene3D" id="1.20.140.10">
    <property type="entry name" value="Butyryl-CoA Dehydrogenase, subunit A, domain 3"/>
    <property type="match status" value="1"/>
</dbReference>
<dbReference type="PANTHER" id="PTHR43884">
    <property type="entry name" value="ACYL-COA DEHYDROGENASE"/>
    <property type="match status" value="1"/>
</dbReference>
<evidence type="ECO:0000259" key="6">
    <source>
        <dbReference type="Pfam" id="PF00441"/>
    </source>
</evidence>
<dbReference type="InterPro" id="IPR009075">
    <property type="entry name" value="AcylCo_DH/oxidase_C"/>
</dbReference>
<keyword evidence="5 8" id="KW-0560">Oxidoreductase</keyword>
<dbReference type="EMBL" id="JBHSQN010000002">
    <property type="protein sequence ID" value="MFC6010457.1"/>
    <property type="molecule type" value="Genomic_DNA"/>
</dbReference>
<comment type="similarity">
    <text evidence="2">Belongs to the acyl-CoA dehydrogenase family.</text>
</comment>
<evidence type="ECO:0000313" key="8">
    <source>
        <dbReference type="EMBL" id="MFC6010457.1"/>
    </source>
</evidence>
<dbReference type="InterPro" id="IPR046373">
    <property type="entry name" value="Acyl-CoA_Oxase/DH_mid-dom_sf"/>
</dbReference>
<dbReference type="InterPro" id="IPR009100">
    <property type="entry name" value="AcylCoA_DH/oxidase_NM_dom_sf"/>
</dbReference>
<dbReference type="SUPFAM" id="SSF56645">
    <property type="entry name" value="Acyl-CoA dehydrogenase NM domain-like"/>
    <property type="match status" value="1"/>
</dbReference>
<dbReference type="InterPro" id="IPR036250">
    <property type="entry name" value="AcylCo_DH-like_C"/>
</dbReference>
<sequence length="361" mass="38547">MNFEPTAEHTMLRTMVEDVLADPTPATPDELWMTFADLGLLGLTFPESDGGQGAGPIEAMIVMSELGAATTRLPVLDCAALPGGLLVDAGSPTQRRDLLPRVAAGTLRMAFAHEESHSRWPLRTPSTSAVHQRNSWRVSGHKSPVLWGAEADLLIVSATGPDGVGLFLVDPADPGVTRRGSATHDGGRVADVVFEQAAAEPLASRRTEDAIEAAQVAAQAALCAEAVGVMTEALRITAEYLCTREQFGVPLRSFQALTHRAADMYIALTLARGMSVYASTALADGLIDQTVASRAKLRVGRSARFVGQEAVQLHGGIGMTTEHAISRCFARLTAIEQTLGTSDDHLRYLMDRVSDYDMVDL</sequence>
<dbReference type="Pfam" id="PF00441">
    <property type="entry name" value="Acyl-CoA_dh_1"/>
    <property type="match status" value="1"/>
</dbReference>
<evidence type="ECO:0000313" key="9">
    <source>
        <dbReference type="Proteomes" id="UP001596223"/>
    </source>
</evidence>
<keyword evidence="9" id="KW-1185">Reference proteome</keyword>
<comment type="caution">
    <text evidence="8">The sequence shown here is derived from an EMBL/GenBank/DDBJ whole genome shotgun (WGS) entry which is preliminary data.</text>
</comment>